<organism evidence="1 2">
    <name type="scientific">Labrys wisconsinensis</name>
    <dbReference type="NCBI Taxonomy" id="425677"/>
    <lineage>
        <taxon>Bacteria</taxon>
        <taxon>Pseudomonadati</taxon>
        <taxon>Pseudomonadota</taxon>
        <taxon>Alphaproteobacteria</taxon>
        <taxon>Hyphomicrobiales</taxon>
        <taxon>Xanthobacteraceae</taxon>
        <taxon>Labrys</taxon>
    </lineage>
</organism>
<comment type="caution">
    <text evidence="1">The sequence shown here is derived from an EMBL/GenBank/DDBJ whole genome shotgun (WGS) entry which is preliminary data.</text>
</comment>
<dbReference type="GO" id="GO:0120241">
    <property type="term" value="F:2-iminobutanoate/2-iminopropanoate deaminase"/>
    <property type="evidence" value="ECO:0007669"/>
    <property type="project" value="UniProtKB-EC"/>
</dbReference>
<proteinExistence type="predicted"/>
<keyword evidence="2" id="KW-1185">Reference proteome</keyword>
<accession>A0ABU0J961</accession>
<dbReference type="CDD" id="cd00448">
    <property type="entry name" value="YjgF_YER057c_UK114_family"/>
    <property type="match status" value="1"/>
</dbReference>
<dbReference type="InterPro" id="IPR006175">
    <property type="entry name" value="YjgF/YER057c/UK114"/>
</dbReference>
<dbReference type="SUPFAM" id="SSF55298">
    <property type="entry name" value="YjgF-like"/>
    <property type="match status" value="1"/>
</dbReference>
<dbReference type="Proteomes" id="UP001242480">
    <property type="component" value="Unassembled WGS sequence"/>
</dbReference>
<protein>
    <submittedName>
        <fullName evidence="1">2-iminobutanoate/2-iminopropanoate deaminase</fullName>
        <ecNumber evidence="1">3.5.99.10</ecNumber>
    </submittedName>
</protein>
<dbReference type="Gene3D" id="3.30.1330.40">
    <property type="entry name" value="RutC-like"/>
    <property type="match status" value="1"/>
</dbReference>
<reference evidence="1 2" key="1">
    <citation type="submission" date="2023-07" db="EMBL/GenBank/DDBJ databases">
        <title>Genomic Encyclopedia of Type Strains, Phase IV (KMG-IV): sequencing the most valuable type-strain genomes for metagenomic binning, comparative biology and taxonomic classification.</title>
        <authorList>
            <person name="Goeker M."/>
        </authorList>
    </citation>
    <scope>NUCLEOTIDE SEQUENCE [LARGE SCALE GENOMIC DNA]</scope>
    <source>
        <strain evidence="1 2">DSM 19619</strain>
    </source>
</reference>
<dbReference type="PANTHER" id="PTHR11803">
    <property type="entry name" value="2-IMINOBUTANOATE/2-IMINOPROPANOATE DEAMINASE RIDA"/>
    <property type="match status" value="1"/>
</dbReference>
<dbReference type="InterPro" id="IPR035959">
    <property type="entry name" value="RutC-like_sf"/>
</dbReference>
<dbReference type="Pfam" id="PF01042">
    <property type="entry name" value="Ribonuc_L-PSP"/>
    <property type="match status" value="1"/>
</dbReference>
<evidence type="ECO:0000313" key="2">
    <source>
        <dbReference type="Proteomes" id="UP001242480"/>
    </source>
</evidence>
<gene>
    <name evidence="1" type="ORF">QO011_003834</name>
</gene>
<dbReference type="PANTHER" id="PTHR11803:SF39">
    <property type="entry name" value="2-IMINOBUTANOATE_2-IMINOPROPANOATE DEAMINASE"/>
    <property type="match status" value="1"/>
</dbReference>
<dbReference type="RefSeq" id="WP_307275082.1">
    <property type="nucleotide sequence ID" value="NZ_JAUSVX010000007.1"/>
</dbReference>
<sequence>MIERIAEVPGGARRGGHYSHAVIAHGFVHVSGQGPADPQTGRIPDGFADQVRQTLANVRTILLAAGADMTDVVKVTAYLTDVTRFAEYNAVYKEFFPTDLPARTTVGAQLIGIQVEIDCVAAIGGERA</sequence>
<dbReference type="EMBL" id="JAUSVX010000007">
    <property type="protein sequence ID" value="MDQ0470815.1"/>
    <property type="molecule type" value="Genomic_DNA"/>
</dbReference>
<keyword evidence="1" id="KW-0378">Hydrolase</keyword>
<evidence type="ECO:0000313" key="1">
    <source>
        <dbReference type="EMBL" id="MDQ0470815.1"/>
    </source>
</evidence>
<dbReference type="EC" id="3.5.99.10" evidence="1"/>
<name>A0ABU0J961_9HYPH</name>